<dbReference type="InterPro" id="IPR017941">
    <property type="entry name" value="Rieske_2Fe-2S"/>
</dbReference>
<dbReference type="EMBL" id="UINC01112503">
    <property type="protein sequence ID" value="SVC81497.1"/>
    <property type="molecule type" value="Genomic_DNA"/>
</dbReference>
<dbReference type="GO" id="GO:0016491">
    <property type="term" value="F:oxidoreductase activity"/>
    <property type="evidence" value="ECO:0007669"/>
    <property type="project" value="UniProtKB-KW"/>
</dbReference>
<name>A0A382Q8Z8_9ZZZZ</name>
<evidence type="ECO:0000256" key="5">
    <source>
        <dbReference type="ARBA" id="ARBA00023004"/>
    </source>
</evidence>
<dbReference type="AlphaFoldDB" id="A0A382Q8Z8"/>
<evidence type="ECO:0000256" key="2">
    <source>
        <dbReference type="ARBA" id="ARBA00022714"/>
    </source>
</evidence>
<evidence type="ECO:0000313" key="8">
    <source>
        <dbReference type="EMBL" id="SVC81497.1"/>
    </source>
</evidence>
<evidence type="ECO:0000256" key="4">
    <source>
        <dbReference type="ARBA" id="ARBA00023002"/>
    </source>
</evidence>
<accession>A0A382Q8Z8</accession>
<keyword evidence="2" id="KW-0001">2Fe-2S</keyword>
<dbReference type="Gene3D" id="3.90.380.10">
    <property type="entry name" value="Naphthalene 1,2-dioxygenase Alpha Subunit, Chain A, domain 1"/>
    <property type="match status" value="1"/>
</dbReference>
<keyword evidence="4" id="KW-0560">Oxidoreductase</keyword>
<dbReference type="GO" id="GO:0005506">
    <property type="term" value="F:iron ion binding"/>
    <property type="evidence" value="ECO:0007669"/>
    <property type="project" value="InterPro"/>
</dbReference>
<dbReference type="InterPro" id="IPR001663">
    <property type="entry name" value="Rng_hydr_dOase-A"/>
</dbReference>
<dbReference type="Pfam" id="PF00355">
    <property type="entry name" value="Rieske"/>
    <property type="match status" value="1"/>
</dbReference>
<dbReference type="GO" id="GO:0051537">
    <property type="term" value="F:2 iron, 2 sulfur cluster binding"/>
    <property type="evidence" value="ECO:0007669"/>
    <property type="project" value="UniProtKB-KW"/>
</dbReference>
<evidence type="ECO:0000259" key="7">
    <source>
        <dbReference type="PROSITE" id="PS51296"/>
    </source>
</evidence>
<dbReference type="PRINTS" id="PR00090">
    <property type="entry name" value="RNGDIOXGNASE"/>
</dbReference>
<dbReference type="InterPro" id="IPR036922">
    <property type="entry name" value="Rieske_2Fe-2S_sf"/>
</dbReference>
<feature type="non-terminal residue" evidence="8">
    <location>
        <position position="1"/>
    </location>
</feature>
<dbReference type="CDD" id="cd03469">
    <property type="entry name" value="Rieske_RO_Alpha_N"/>
    <property type="match status" value="1"/>
</dbReference>
<keyword evidence="5" id="KW-0408">Iron</keyword>
<organism evidence="8">
    <name type="scientific">marine metagenome</name>
    <dbReference type="NCBI Taxonomy" id="408172"/>
    <lineage>
        <taxon>unclassified sequences</taxon>
        <taxon>metagenomes</taxon>
        <taxon>ecological metagenomes</taxon>
    </lineage>
</organism>
<feature type="domain" description="Rieske" evidence="7">
    <location>
        <begin position="76"/>
        <end position="183"/>
    </location>
</feature>
<evidence type="ECO:0000256" key="1">
    <source>
        <dbReference type="ARBA" id="ARBA00001962"/>
    </source>
</evidence>
<dbReference type="Gene3D" id="2.102.10.10">
    <property type="entry name" value="Rieske [2Fe-2S] iron-sulphur domain"/>
    <property type="match status" value="1"/>
</dbReference>
<dbReference type="PANTHER" id="PTHR43756:SF5">
    <property type="entry name" value="CHOLINE MONOOXYGENASE, CHLOROPLASTIC"/>
    <property type="match status" value="1"/>
</dbReference>
<dbReference type="InterPro" id="IPR015879">
    <property type="entry name" value="Ring_hydroxy_dOase_asu_C_dom"/>
</dbReference>
<keyword evidence="3" id="KW-0479">Metal-binding</keyword>
<keyword evidence="6" id="KW-0411">Iron-sulfur</keyword>
<evidence type="ECO:0000256" key="3">
    <source>
        <dbReference type="ARBA" id="ARBA00022723"/>
    </source>
</evidence>
<comment type="cofactor">
    <cofactor evidence="1">
        <name>Fe cation</name>
        <dbReference type="ChEBI" id="CHEBI:24875"/>
    </cofactor>
</comment>
<sequence length="335" mass="37753">TRQETLMATRTEAHHHANQVPKPWVEELYPKDQNPPPEGLLKTSAADLDTADLSAERYYDYDFHRLEVEHVWKKTWQMVCRVEDIPDVGDYVVYDIVDDSVIVVRRSDGDIVAYTNSCLHRGTTLAEGTGSRRDFHCPYHGWTFDLDGALTYVPGGWDFAHIDLENTRLPQVKIDFWAGFVFVNLDKDCGSLTDYLGVLPEHLDDFHIENRYKALHVSQVVPCNWKVAQEAFIEGYHVAETHFEKDADGNIAPVGAAVSNYDTSIQNDYWQPHISRMTMLSGIPSGYIADQIDGEQGIVDAYFSSPPGDAIQLAEGQTARSAIADHNRTVWGATH</sequence>
<reference evidence="8" key="1">
    <citation type="submission" date="2018-05" db="EMBL/GenBank/DDBJ databases">
        <authorList>
            <person name="Lanie J.A."/>
            <person name="Ng W.-L."/>
            <person name="Kazmierczak K.M."/>
            <person name="Andrzejewski T.M."/>
            <person name="Davidsen T.M."/>
            <person name="Wayne K.J."/>
            <person name="Tettelin H."/>
            <person name="Glass J.I."/>
            <person name="Rusch D."/>
            <person name="Podicherti R."/>
            <person name="Tsui H.-C.T."/>
            <person name="Winkler M.E."/>
        </authorList>
    </citation>
    <scope>NUCLEOTIDE SEQUENCE</scope>
</reference>
<gene>
    <name evidence="8" type="ORF">METZ01_LOCUS334351</name>
</gene>
<dbReference type="Pfam" id="PF00848">
    <property type="entry name" value="Ring_hydroxyl_A"/>
    <property type="match status" value="1"/>
</dbReference>
<dbReference type="PROSITE" id="PS51296">
    <property type="entry name" value="RIESKE"/>
    <property type="match status" value="1"/>
</dbReference>
<evidence type="ECO:0000256" key="6">
    <source>
        <dbReference type="ARBA" id="ARBA00023014"/>
    </source>
</evidence>
<proteinExistence type="predicted"/>
<feature type="non-terminal residue" evidence="8">
    <location>
        <position position="335"/>
    </location>
</feature>
<dbReference type="SUPFAM" id="SSF55961">
    <property type="entry name" value="Bet v1-like"/>
    <property type="match status" value="1"/>
</dbReference>
<dbReference type="SUPFAM" id="SSF50022">
    <property type="entry name" value="ISP domain"/>
    <property type="match status" value="1"/>
</dbReference>
<dbReference type="PANTHER" id="PTHR43756">
    <property type="entry name" value="CHOLINE MONOOXYGENASE, CHLOROPLASTIC"/>
    <property type="match status" value="1"/>
</dbReference>
<protein>
    <recommendedName>
        <fullName evidence="7">Rieske domain-containing protein</fullName>
    </recommendedName>
</protein>